<evidence type="ECO:0000313" key="3">
    <source>
        <dbReference type="EMBL" id="CAF1619801.1"/>
    </source>
</evidence>
<dbReference type="EMBL" id="CAJNOJ010000206">
    <property type="protein sequence ID" value="CAF1288366.1"/>
    <property type="molecule type" value="Genomic_DNA"/>
</dbReference>
<gene>
    <name evidence="2" type="ORF">EDS130_LOCUS29946</name>
    <name evidence="3" type="ORF">XAT740_LOCUS50080</name>
</gene>
<evidence type="ECO:0000313" key="4">
    <source>
        <dbReference type="Proteomes" id="UP000663828"/>
    </source>
</evidence>
<evidence type="ECO:0000256" key="1">
    <source>
        <dbReference type="SAM" id="MobiDB-lite"/>
    </source>
</evidence>
<dbReference type="EMBL" id="CAJNOR010007581">
    <property type="protein sequence ID" value="CAF1619801.1"/>
    <property type="molecule type" value="Genomic_DNA"/>
</dbReference>
<comment type="caution">
    <text evidence="3">The sequence shown here is derived from an EMBL/GenBank/DDBJ whole genome shotgun (WGS) entry which is preliminary data.</text>
</comment>
<dbReference type="AlphaFoldDB" id="A0A816C8H1"/>
<sequence>MMRFIIEFVGYIQEVNDNESSSGDEFMAEGSPINQNKNNDDDNDAIDMDVNELNEEEKQNSHIDSAIIVKPDGNDDKSPQMDESPT</sequence>
<protein>
    <submittedName>
        <fullName evidence="3">Uncharacterized protein</fullName>
    </submittedName>
</protein>
<accession>A0A816C8H1</accession>
<organism evidence="3 4">
    <name type="scientific">Adineta ricciae</name>
    <name type="common">Rotifer</name>
    <dbReference type="NCBI Taxonomy" id="249248"/>
    <lineage>
        <taxon>Eukaryota</taxon>
        <taxon>Metazoa</taxon>
        <taxon>Spiralia</taxon>
        <taxon>Gnathifera</taxon>
        <taxon>Rotifera</taxon>
        <taxon>Eurotatoria</taxon>
        <taxon>Bdelloidea</taxon>
        <taxon>Adinetida</taxon>
        <taxon>Adinetidae</taxon>
        <taxon>Adineta</taxon>
    </lineage>
</organism>
<dbReference type="Proteomes" id="UP000663852">
    <property type="component" value="Unassembled WGS sequence"/>
</dbReference>
<evidence type="ECO:0000313" key="2">
    <source>
        <dbReference type="EMBL" id="CAF1288366.1"/>
    </source>
</evidence>
<keyword evidence="4" id="KW-1185">Reference proteome</keyword>
<name>A0A816C8H1_ADIRI</name>
<feature type="compositionally biased region" description="Acidic residues" evidence="1">
    <location>
        <begin position="41"/>
        <end position="55"/>
    </location>
</feature>
<dbReference type="Proteomes" id="UP000663828">
    <property type="component" value="Unassembled WGS sequence"/>
</dbReference>
<feature type="region of interest" description="Disordered" evidence="1">
    <location>
        <begin position="18"/>
        <end position="86"/>
    </location>
</feature>
<reference evidence="3" key="1">
    <citation type="submission" date="2021-02" db="EMBL/GenBank/DDBJ databases">
        <authorList>
            <person name="Nowell W R."/>
        </authorList>
    </citation>
    <scope>NUCLEOTIDE SEQUENCE</scope>
</reference>
<proteinExistence type="predicted"/>